<evidence type="ECO:0000313" key="4">
    <source>
        <dbReference type="EMBL" id="MFI1464411.1"/>
    </source>
</evidence>
<sequence length="488" mass="50884">MNTPLRRVAMAVMAMIVALLLNATYIQVIKADDYRADPRNSRVLLDEYSRQRGQISADGAVLASSVETDDRYKYLRVYPTDPAAFAPVTGFYSMQYGSTGLERAEDPVLNGSDAQLFGSRLVDLVSGRDPRGGNVVTTIDPMMQQVAYNELTSKGYTGSVVAIEPSTGKILTMVSTPSYDPNQLSGHDGAQGTQAWESLSADEDQPMLNRAISQTYPPGSTFKVVVTAAALSNGVADPQSQFTAAPNITLPGTSTTLENYNGTNCGSGATATLHEAFRRSCNTAFVELGVDVGTAALEDEAAAFGIGPHRGIPMPVAESTIGNIPDDAALAQSSIGQRDVALTPLDNAVIAATVANGGVRMEPYLVDQLQNPDLSELATTEPVSVGQAVSADVASTLTDLMVASEENTAGSGGSGYRIASKTGTAEHGSDPRNTPPHAWYIAFAPAENPKIAIAVIVENGGDRALAATGGSVAAPVARAVLDAGLRGR</sequence>
<dbReference type="EMBL" id="JBIRUQ010000008">
    <property type="protein sequence ID" value="MFI1464411.1"/>
    <property type="molecule type" value="Genomic_DNA"/>
</dbReference>
<evidence type="ECO:0000259" key="3">
    <source>
        <dbReference type="Pfam" id="PF21922"/>
    </source>
</evidence>
<proteinExistence type="predicted"/>
<dbReference type="PANTHER" id="PTHR30627">
    <property type="entry name" value="PEPTIDOGLYCAN D,D-TRANSPEPTIDASE"/>
    <property type="match status" value="1"/>
</dbReference>
<dbReference type="GeneID" id="93502942"/>
<dbReference type="InterPro" id="IPR054120">
    <property type="entry name" value="PBPA_dimer"/>
</dbReference>
<feature type="domain" description="Penicillin binding protein A dimerisation" evidence="3">
    <location>
        <begin position="52"/>
        <end position="135"/>
    </location>
</feature>
<comment type="caution">
    <text evidence="4">The sequence shown here is derived from an EMBL/GenBank/DDBJ whole genome shotgun (WGS) entry which is preliminary data.</text>
</comment>
<feature type="domain" description="Penicillin-binding protein transpeptidase" evidence="2">
    <location>
        <begin position="158"/>
        <end position="481"/>
    </location>
</feature>
<protein>
    <submittedName>
        <fullName evidence="4">Peptidoglycan D,D-transpeptidase FtsI family protein</fullName>
    </submittedName>
</protein>
<dbReference type="Gene3D" id="3.90.1310.10">
    <property type="entry name" value="Penicillin-binding protein 2a (Domain 2)"/>
    <property type="match status" value="1"/>
</dbReference>
<dbReference type="Proteomes" id="UP001611263">
    <property type="component" value="Unassembled WGS sequence"/>
</dbReference>
<keyword evidence="5" id="KW-1185">Reference proteome</keyword>
<accession>A0ABW7TTQ9</accession>
<evidence type="ECO:0000256" key="1">
    <source>
        <dbReference type="SAM" id="MobiDB-lite"/>
    </source>
</evidence>
<dbReference type="RefSeq" id="WP_033243784.1">
    <property type="nucleotide sequence ID" value="NZ_JBIRUQ010000008.1"/>
</dbReference>
<dbReference type="InterPro" id="IPR012338">
    <property type="entry name" value="Beta-lactam/transpept-like"/>
</dbReference>
<evidence type="ECO:0000313" key="5">
    <source>
        <dbReference type="Proteomes" id="UP001611263"/>
    </source>
</evidence>
<dbReference type="Pfam" id="PF21922">
    <property type="entry name" value="PBP_dimer_2"/>
    <property type="match status" value="1"/>
</dbReference>
<dbReference type="InterPro" id="IPR001460">
    <property type="entry name" value="PCN-bd_Tpept"/>
</dbReference>
<organism evidence="4 5">
    <name type="scientific">Nocardia carnea</name>
    <dbReference type="NCBI Taxonomy" id="37328"/>
    <lineage>
        <taxon>Bacteria</taxon>
        <taxon>Bacillati</taxon>
        <taxon>Actinomycetota</taxon>
        <taxon>Actinomycetes</taxon>
        <taxon>Mycobacteriales</taxon>
        <taxon>Nocardiaceae</taxon>
        <taxon>Nocardia</taxon>
    </lineage>
</organism>
<feature type="region of interest" description="Disordered" evidence="1">
    <location>
        <begin position="406"/>
        <end position="433"/>
    </location>
</feature>
<gene>
    <name evidence="4" type="ORF">ACH4WX_27120</name>
</gene>
<name>A0ABW7TTQ9_9NOCA</name>
<evidence type="ECO:0000259" key="2">
    <source>
        <dbReference type="Pfam" id="PF00905"/>
    </source>
</evidence>
<dbReference type="PANTHER" id="PTHR30627:SF24">
    <property type="entry name" value="PENICILLIN-BINDING PROTEIN 4B"/>
    <property type="match status" value="1"/>
</dbReference>
<dbReference type="Pfam" id="PF00905">
    <property type="entry name" value="Transpeptidase"/>
    <property type="match status" value="1"/>
</dbReference>
<dbReference type="SUPFAM" id="SSF56601">
    <property type="entry name" value="beta-lactamase/transpeptidase-like"/>
    <property type="match status" value="1"/>
</dbReference>
<dbReference type="InterPro" id="IPR050515">
    <property type="entry name" value="Beta-lactam/transpept"/>
</dbReference>
<dbReference type="Gene3D" id="3.40.710.10">
    <property type="entry name" value="DD-peptidase/beta-lactamase superfamily"/>
    <property type="match status" value="1"/>
</dbReference>
<reference evidence="4 5" key="1">
    <citation type="submission" date="2024-10" db="EMBL/GenBank/DDBJ databases">
        <title>The Natural Products Discovery Center: Release of the First 8490 Sequenced Strains for Exploring Actinobacteria Biosynthetic Diversity.</title>
        <authorList>
            <person name="Kalkreuter E."/>
            <person name="Kautsar S.A."/>
            <person name="Yang D."/>
            <person name="Bader C.D."/>
            <person name="Teijaro C.N."/>
            <person name="Fluegel L."/>
            <person name="Davis C.M."/>
            <person name="Simpson J.R."/>
            <person name="Lauterbach L."/>
            <person name="Steele A.D."/>
            <person name="Gui C."/>
            <person name="Meng S."/>
            <person name="Li G."/>
            <person name="Viehrig K."/>
            <person name="Ye F."/>
            <person name="Su P."/>
            <person name="Kiefer A.F."/>
            <person name="Nichols A."/>
            <person name="Cepeda A.J."/>
            <person name="Yan W."/>
            <person name="Fan B."/>
            <person name="Jiang Y."/>
            <person name="Adhikari A."/>
            <person name="Zheng C.-J."/>
            <person name="Schuster L."/>
            <person name="Cowan T.M."/>
            <person name="Smanski M.J."/>
            <person name="Chevrette M.G."/>
            <person name="De Carvalho L.P.S."/>
            <person name="Shen B."/>
        </authorList>
    </citation>
    <scope>NUCLEOTIDE SEQUENCE [LARGE SCALE GENOMIC DNA]</scope>
    <source>
        <strain evidence="4 5">NPDC020568</strain>
    </source>
</reference>